<evidence type="ECO:0000256" key="13">
    <source>
        <dbReference type="ARBA" id="ARBA00031787"/>
    </source>
</evidence>
<organism evidence="17 18">
    <name type="scientific">Mycolicibacterium fluoranthenivorans</name>
    <dbReference type="NCBI Taxonomy" id="258505"/>
    <lineage>
        <taxon>Bacteria</taxon>
        <taxon>Bacillati</taxon>
        <taxon>Actinomycetota</taxon>
        <taxon>Actinomycetes</taxon>
        <taxon>Mycobacteriales</taxon>
        <taxon>Mycobacteriaceae</taxon>
        <taxon>Mycolicibacterium</taxon>
    </lineage>
</organism>
<keyword evidence="8 17" id="KW-0808">Transferase</keyword>
<dbReference type="PANTHER" id="PTHR11986">
    <property type="entry name" value="AMINOTRANSFERASE CLASS III"/>
    <property type="match status" value="1"/>
</dbReference>
<dbReference type="RefSeq" id="WP_090363843.1">
    <property type="nucleotide sequence ID" value="NZ_FMUB01000015.1"/>
</dbReference>
<dbReference type="EC" id="2.6.1.19" evidence="6"/>
<evidence type="ECO:0000313" key="17">
    <source>
        <dbReference type="EMBL" id="SCX32369.1"/>
    </source>
</evidence>
<dbReference type="CDD" id="cd00610">
    <property type="entry name" value="OAT_like"/>
    <property type="match status" value="1"/>
</dbReference>
<evidence type="ECO:0000256" key="9">
    <source>
        <dbReference type="ARBA" id="ARBA00022898"/>
    </source>
</evidence>
<evidence type="ECO:0000256" key="11">
    <source>
        <dbReference type="ARBA" id="ARBA00030204"/>
    </source>
</evidence>
<dbReference type="Gene3D" id="3.40.640.10">
    <property type="entry name" value="Type I PLP-dependent aspartate aminotransferase-like (Major domain)"/>
    <property type="match status" value="1"/>
</dbReference>
<comment type="similarity">
    <text evidence="4 16">Belongs to the class-III pyridoxal-phosphate-dependent aminotransferase family.</text>
</comment>
<dbReference type="Proteomes" id="UP000199707">
    <property type="component" value="Unassembled WGS sequence"/>
</dbReference>
<dbReference type="STRING" id="1502745.SAMN02799620_05561"/>
<evidence type="ECO:0000256" key="12">
    <source>
        <dbReference type="ARBA" id="ARBA00030857"/>
    </source>
</evidence>
<accession>A0A1G4WYF3</accession>
<dbReference type="SUPFAM" id="SSF53383">
    <property type="entry name" value="PLP-dependent transferases"/>
    <property type="match status" value="1"/>
</dbReference>
<evidence type="ECO:0000256" key="1">
    <source>
        <dbReference type="ARBA" id="ARBA00001750"/>
    </source>
</evidence>
<keyword evidence="9 16" id="KW-0663">Pyridoxal phosphate</keyword>
<dbReference type="InterPro" id="IPR015421">
    <property type="entry name" value="PyrdxlP-dep_Trfase_major"/>
</dbReference>
<sequence length="444" mass="46460">MPLPPLDQTRHLATALPGPRSLELMRRKQAAVSAGVGTTMPIFAARANGGIVEDVDGNRFIDLGSGIAVTTVGSSAPRVVDAVTRQVEAFTHTCFMVTPYEGYVAVAEQLARVTPGDHEKRTALFNSGSEAVENAVKIARAYTGRDAVVAFDHAYHGRTNLTMAMTAKNMPYKSGFGPFAGEVYRAPMSYPFRDADEIDGKLAAERAIAMIEAQVGADQVAALVIEPVQGEGGFIVPAPGFLAALAEWCTANGALFVADEVQSGFGRTGTWFAVDHDGVVPDLLVSAKGIAGGLPLSAVTGRAEIMDSVHTGGLGGTYGGNPLACAAALAVIDTIEADGLLERARQLEETLVGRLRRLQQSDPRIGDVRGRGAMVAAEFVDPATGKPDGALAKAVAAYAHAHGVITLTCGTWGNVIRFLPPLSISDELLDEALTIVAEGLEQAR</sequence>
<dbReference type="PANTHER" id="PTHR11986:SF58">
    <property type="entry name" value="LEUCINE_METHIONINE RACEMASE"/>
    <property type="match status" value="1"/>
</dbReference>
<keyword evidence="7 17" id="KW-0032">Aminotransferase</keyword>
<evidence type="ECO:0000256" key="4">
    <source>
        <dbReference type="ARBA" id="ARBA00008954"/>
    </source>
</evidence>
<dbReference type="Pfam" id="PF00202">
    <property type="entry name" value="Aminotran_3"/>
    <property type="match status" value="1"/>
</dbReference>
<dbReference type="InterPro" id="IPR004632">
    <property type="entry name" value="4NH2But_aminotransferase_bac"/>
</dbReference>
<comment type="cofactor">
    <cofactor evidence="2">
        <name>pyridoxal 5'-phosphate</name>
        <dbReference type="ChEBI" id="CHEBI:597326"/>
    </cofactor>
</comment>
<evidence type="ECO:0000256" key="5">
    <source>
        <dbReference type="ARBA" id="ARBA00012876"/>
    </source>
</evidence>
<dbReference type="FunFam" id="3.40.640.10:FF:000013">
    <property type="entry name" value="4-aminobutyrate aminotransferase"/>
    <property type="match status" value="1"/>
</dbReference>
<dbReference type="Gene3D" id="3.90.1150.10">
    <property type="entry name" value="Aspartate Aminotransferase, domain 1"/>
    <property type="match status" value="1"/>
</dbReference>
<comment type="pathway">
    <text evidence="3">Amino-acid degradation; 4-aminobutanoate degradation.</text>
</comment>
<evidence type="ECO:0000256" key="10">
    <source>
        <dbReference type="ARBA" id="ARBA00029760"/>
    </source>
</evidence>
<dbReference type="GO" id="GO:0030170">
    <property type="term" value="F:pyridoxal phosphate binding"/>
    <property type="evidence" value="ECO:0007669"/>
    <property type="project" value="InterPro"/>
</dbReference>
<dbReference type="InterPro" id="IPR015422">
    <property type="entry name" value="PyrdxlP-dep_Trfase_small"/>
</dbReference>
<dbReference type="NCBIfam" id="NF004714">
    <property type="entry name" value="PRK06058.1"/>
    <property type="match status" value="1"/>
</dbReference>
<dbReference type="EMBL" id="FMUB01000015">
    <property type="protein sequence ID" value="SCX32369.1"/>
    <property type="molecule type" value="Genomic_DNA"/>
</dbReference>
<dbReference type="InterPro" id="IPR049704">
    <property type="entry name" value="Aminotrans_3_PPA_site"/>
</dbReference>
<evidence type="ECO:0000256" key="15">
    <source>
        <dbReference type="ARBA" id="ARBA00050054"/>
    </source>
</evidence>
<proteinExistence type="inferred from homology"/>
<reference evidence="18" key="1">
    <citation type="submission" date="2016-10" db="EMBL/GenBank/DDBJ databases">
        <authorList>
            <person name="Varghese N."/>
            <person name="Submissions S."/>
        </authorList>
    </citation>
    <scope>NUCLEOTIDE SEQUENCE [LARGE SCALE GENOMIC DNA]</scope>
    <source>
        <strain evidence="18">UNC267MFSha1.1M11</strain>
    </source>
</reference>
<dbReference type="GO" id="GO:0047298">
    <property type="term" value="F:(S)-3-amino-2-methylpropionate transaminase activity"/>
    <property type="evidence" value="ECO:0007669"/>
    <property type="project" value="UniProtKB-EC"/>
</dbReference>
<dbReference type="InterPro" id="IPR050103">
    <property type="entry name" value="Class-III_PLP-dep_AT"/>
</dbReference>
<dbReference type="PROSITE" id="PS00600">
    <property type="entry name" value="AA_TRANSFER_CLASS_3"/>
    <property type="match status" value="1"/>
</dbReference>
<dbReference type="GO" id="GO:0009448">
    <property type="term" value="P:gamma-aminobutyric acid metabolic process"/>
    <property type="evidence" value="ECO:0007669"/>
    <property type="project" value="InterPro"/>
</dbReference>
<dbReference type="InterPro" id="IPR005814">
    <property type="entry name" value="Aminotrans_3"/>
</dbReference>
<dbReference type="InterPro" id="IPR015424">
    <property type="entry name" value="PyrdxlP-dep_Trfase"/>
</dbReference>
<dbReference type="EC" id="2.6.1.22" evidence="5"/>
<evidence type="ECO:0000256" key="14">
    <source>
        <dbReference type="ARBA" id="ARBA00048021"/>
    </source>
</evidence>
<gene>
    <name evidence="17" type="ORF">SAMN02799620_05561</name>
</gene>
<dbReference type="NCBIfam" id="TIGR00700">
    <property type="entry name" value="GABAtrnsam"/>
    <property type="match status" value="1"/>
</dbReference>
<evidence type="ECO:0000256" key="8">
    <source>
        <dbReference type="ARBA" id="ARBA00022679"/>
    </source>
</evidence>
<evidence type="ECO:0000256" key="7">
    <source>
        <dbReference type="ARBA" id="ARBA00022576"/>
    </source>
</evidence>
<dbReference type="GO" id="GO:0042802">
    <property type="term" value="F:identical protein binding"/>
    <property type="evidence" value="ECO:0007669"/>
    <property type="project" value="TreeGrafter"/>
</dbReference>
<name>A0A1G4WYF3_9MYCO</name>
<protein>
    <recommendedName>
        <fullName evidence="12">(S)-3-amino-2-methylpropionate transaminase</fullName>
        <ecNumber evidence="6">2.6.1.19</ecNumber>
        <ecNumber evidence="5">2.6.1.22</ecNumber>
    </recommendedName>
    <alternativeName>
        <fullName evidence="13">GABA aminotransferase</fullName>
    </alternativeName>
    <alternativeName>
        <fullName evidence="11">Gamma-amino-N-butyrate transaminase</fullName>
    </alternativeName>
    <alternativeName>
        <fullName evidence="15">Glutamate:succinic semialdehyde transaminase</fullName>
    </alternativeName>
    <alternativeName>
        <fullName evidence="10">L-AIBAT</fullName>
    </alternativeName>
</protein>
<comment type="catalytic activity">
    <reaction evidence="14">
        <text>4-aminobutanoate + 2-oxoglutarate = succinate semialdehyde + L-glutamate</text>
        <dbReference type="Rhea" id="RHEA:23352"/>
        <dbReference type="ChEBI" id="CHEBI:16810"/>
        <dbReference type="ChEBI" id="CHEBI:29985"/>
        <dbReference type="ChEBI" id="CHEBI:57706"/>
        <dbReference type="ChEBI" id="CHEBI:59888"/>
        <dbReference type="EC" id="2.6.1.19"/>
    </reaction>
</comment>
<evidence type="ECO:0000256" key="16">
    <source>
        <dbReference type="RuleBase" id="RU003560"/>
    </source>
</evidence>
<comment type="catalytic activity">
    <reaction evidence="1">
        <text>(S)-3-amino-2-methylpropanoate + 2-oxoglutarate = 2-methyl-3-oxopropanoate + L-glutamate</text>
        <dbReference type="Rhea" id="RHEA:13993"/>
        <dbReference type="ChEBI" id="CHEBI:16810"/>
        <dbReference type="ChEBI" id="CHEBI:29985"/>
        <dbReference type="ChEBI" id="CHEBI:57700"/>
        <dbReference type="ChEBI" id="CHEBI:58655"/>
        <dbReference type="EC" id="2.6.1.22"/>
    </reaction>
</comment>
<evidence type="ECO:0000256" key="3">
    <source>
        <dbReference type="ARBA" id="ARBA00005176"/>
    </source>
</evidence>
<evidence type="ECO:0000313" key="18">
    <source>
        <dbReference type="Proteomes" id="UP000199707"/>
    </source>
</evidence>
<dbReference type="PIRSF" id="PIRSF000521">
    <property type="entry name" value="Transaminase_4ab_Lys_Orn"/>
    <property type="match status" value="1"/>
</dbReference>
<dbReference type="GO" id="GO:0034386">
    <property type="term" value="F:4-aminobutyrate:2-oxoglutarate transaminase activity"/>
    <property type="evidence" value="ECO:0007669"/>
    <property type="project" value="UniProtKB-EC"/>
</dbReference>
<dbReference type="AlphaFoldDB" id="A0A1G4WYF3"/>
<evidence type="ECO:0000256" key="6">
    <source>
        <dbReference type="ARBA" id="ARBA00012912"/>
    </source>
</evidence>
<evidence type="ECO:0000256" key="2">
    <source>
        <dbReference type="ARBA" id="ARBA00001933"/>
    </source>
</evidence>